<sequence length="102" mass="11120">MAVLHTTNKSPMQTRDLESCLRLSRPGSGILLMEDAVYGALKETAAGTMLSKTTKDKRIYVLGPDLAARGFTPEEVVPGVEVVDYGGFVDLAVKYHHVQAWV</sequence>
<dbReference type="InterPro" id="IPR007215">
    <property type="entry name" value="Sulphur_relay_TusB/DsrH"/>
</dbReference>
<name>T1A7H7_9ZZZZ</name>
<organism evidence="1">
    <name type="scientific">mine drainage metagenome</name>
    <dbReference type="NCBI Taxonomy" id="410659"/>
    <lineage>
        <taxon>unclassified sequences</taxon>
        <taxon>metagenomes</taxon>
        <taxon>ecological metagenomes</taxon>
    </lineage>
</organism>
<dbReference type="GO" id="GO:1990228">
    <property type="term" value="C:sulfurtransferase complex"/>
    <property type="evidence" value="ECO:0007669"/>
    <property type="project" value="TreeGrafter"/>
</dbReference>
<accession>T1A7H7</accession>
<dbReference type="Gene3D" id="3.40.1260.10">
    <property type="entry name" value="DsrEFH-like"/>
    <property type="match status" value="1"/>
</dbReference>
<dbReference type="Pfam" id="PF04077">
    <property type="entry name" value="DsrH"/>
    <property type="match status" value="1"/>
</dbReference>
<dbReference type="SUPFAM" id="SSF75169">
    <property type="entry name" value="DsrEFH-like"/>
    <property type="match status" value="1"/>
</dbReference>
<dbReference type="AlphaFoldDB" id="T1A7H7"/>
<dbReference type="InterPro" id="IPR027396">
    <property type="entry name" value="DsrEFH-like"/>
</dbReference>
<proteinExistence type="predicted"/>
<dbReference type="NCBIfam" id="TIGR03011">
    <property type="entry name" value="sulf_tusB_dsrH"/>
    <property type="match status" value="1"/>
</dbReference>
<comment type="caution">
    <text evidence="1">The sequence shown here is derived from an EMBL/GenBank/DDBJ whole genome shotgun (WGS) entry which is preliminary data.</text>
</comment>
<dbReference type="GO" id="GO:0002143">
    <property type="term" value="P:tRNA wobble position uridine thiolation"/>
    <property type="evidence" value="ECO:0007669"/>
    <property type="project" value="InterPro"/>
</dbReference>
<protein>
    <submittedName>
        <fullName evidence="1">Sulfur relay, TusB/DsrH</fullName>
    </submittedName>
</protein>
<dbReference type="EMBL" id="AUZX01012783">
    <property type="protein sequence ID" value="EQD37810.1"/>
    <property type="molecule type" value="Genomic_DNA"/>
</dbReference>
<dbReference type="PANTHER" id="PTHR37526:SF1">
    <property type="entry name" value="PROTEIN TUSB"/>
    <property type="match status" value="1"/>
</dbReference>
<reference evidence="1" key="1">
    <citation type="submission" date="2013-08" db="EMBL/GenBank/DDBJ databases">
        <authorList>
            <person name="Mendez C."/>
            <person name="Richter M."/>
            <person name="Ferrer M."/>
            <person name="Sanchez J."/>
        </authorList>
    </citation>
    <scope>NUCLEOTIDE SEQUENCE</scope>
</reference>
<reference evidence="1" key="2">
    <citation type="journal article" date="2014" name="ISME J.">
        <title>Microbial stratification in low pH oxic and suboxic macroscopic growths along an acid mine drainage.</title>
        <authorList>
            <person name="Mendez-Garcia C."/>
            <person name="Mesa V."/>
            <person name="Sprenger R.R."/>
            <person name="Richter M."/>
            <person name="Diez M.S."/>
            <person name="Solano J."/>
            <person name="Bargiela R."/>
            <person name="Golyshina O.V."/>
            <person name="Manteca A."/>
            <person name="Ramos J.L."/>
            <person name="Gallego J.R."/>
            <person name="Llorente I."/>
            <person name="Martins Dos Santos V.A."/>
            <person name="Jensen O.N."/>
            <person name="Pelaez A.I."/>
            <person name="Sanchez J."/>
            <person name="Ferrer M."/>
        </authorList>
    </citation>
    <scope>NUCLEOTIDE SEQUENCE</scope>
</reference>
<evidence type="ECO:0000313" key="1">
    <source>
        <dbReference type="EMBL" id="EQD37810.1"/>
    </source>
</evidence>
<gene>
    <name evidence="1" type="ORF">B1A_17384</name>
</gene>
<dbReference type="PANTHER" id="PTHR37526">
    <property type="entry name" value="PROTEIN TUSB"/>
    <property type="match status" value="1"/>
</dbReference>